<gene>
    <name evidence="5" type="ORF">GCM10010170_031550</name>
</gene>
<dbReference type="Pfam" id="PF00196">
    <property type="entry name" value="GerE"/>
    <property type="match status" value="1"/>
</dbReference>
<feature type="domain" description="HTH luxR-type" evidence="4">
    <location>
        <begin position="857"/>
        <end position="922"/>
    </location>
</feature>
<dbReference type="Pfam" id="PF13191">
    <property type="entry name" value="AAA_16"/>
    <property type="match status" value="1"/>
</dbReference>
<dbReference type="PANTHER" id="PTHR16305:SF35">
    <property type="entry name" value="TRANSCRIPTIONAL ACTIVATOR DOMAIN"/>
    <property type="match status" value="1"/>
</dbReference>
<keyword evidence="2" id="KW-0067">ATP-binding</keyword>
<evidence type="ECO:0000259" key="4">
    <source>
        <dbReference type="PROSITE" id="PS50043"/>
    </source>
</evidence>
<dbReference type="InterPro" id="IPR000792">
    <property type="entry name" value="Tscrpt_reg_LuxR_C"/>
</dbReference>
<dbReference type="InterPro" id="IPR003593">
    <property type="entry name" value="AAA+_ATPase"/>
</dbReference>
<evidence type="ECO:0000313" key="5">
    <source>
        <dbReference type="EMBL" id="GAA2345449.1"/>
    </source>
</evidence>
<sequence>MTSARTGVGILVEREAELSAMADRFEEALAGRGQLVLVSGPVGSGKTALLQAFADHEVGSRARVLRAVGSRAERTLSLGVVGQLFRHADLSPEGKERVSRLLDDGAFSSMINDGDGETGGEVSAHVLQGLCLAMLQLAEQRPLVVALDDVHYIDGASLQWLSYLVRRLRQARVLVVCNEATRLVPVHPAFHAELLHEPRTTRIRLGPLSRTGVQQVLAPSPRTAATRTLAADCHRITGGNPALLRGLIADSTGDRGAAPGHLVVGAGFAQALVICLYRCEFTLLKVARALAVLDEPASMPLLGRLADVEPELAQRAVEALNAGGFLDDGQFRHPAARAAVLDGMVPEERAAMHLRAARLLNSDAAPAVVVARHLLLADFVEDPWIPPVLHEAADHALAIGDVNAAISFLRLAHQIGGDEAQRAVSEAALARAEWRLNPQRTARHLTDLAGYVRAGHLTGRDALSVVDWLLWFGRVDKAVALLDVIGRNADRLDAEATEGLNLSRLWTACAYPGAGRTHDCPATGPATTRLQAGYLLVEVLTSGPTARCVAEAEQILHGSRLDERTIGPIGVALAALVYGDRLGMAAQRCDALLHEAEGRRAPTWHAVLAALRAEIALRQGDLRVAEDYARAALAVIPPKAWGVAIGAPLSTLLRACTAMGRYDDAVTHLRMPVPDALFQTPIGLHYLQARGRYFRTTGRHSAALADFQTIGELMTAWEAEIPAFVPWWGEAAETHLALGRPREAHDLIVEQLRRLQPGHVRTRAISLRILAATGDPRRTELLQRAVTALQSCGDRLELAYALTDLSQAQQDEGNLGQARVTRRRARDLAKMCGAFLGGLDPAADPLGTAPPAPPTPVEETVSELSDAERRVAVLAAQGHTNRQISDKLYVTVSTVEQHLTRVYRKLNINSRADLPLRLTSDVVGWPPGA</sequence>
<evidence type="ECO:0000256" key="1">
    <source>
        <dbReference type="ARBA" id="ARBA00022741"/>
    </source>
</evidence>
<evidence type="ECO:0000313" key="6">
    <source>
        <dbReference type="Proteomes" id="UP001501444"/>
    </source>
</evidence>
<dbReference type="RefSeq" id="WP_344613123.1">
    <property type="nucleotide sequence ID" value="NZ_BAAARV010000025.1"/>
</dbReference>
<organism evidence="5 6">
    <name type="scientific">Dactylosporangium salmoneum</name>
    <dbReference type="NCBI Taxonomy" id="53361"/>
    <lineage>
        <taxon>Bacteria</taxon>
        <taxon>Bacillati</taxon>
        <taxon>Actinomycetota</taxon>
        <taxon>Actinomycetes</taxon>
        <taxon>Micromonosporales</taxon>
        <taxon>Micromonosporaceae</taxon>
        <taxon>Dactylosporangium</taxon>
    </lineage>
</organism>
<dbReference type="InterPro" id="IPR041664">
    <property type="entry name" value="AAA_16"/>
</dbReference>
<feature type="region of interest" description="Disordered" evidence="3">
    <location>
        <begin position="844"/>
        <end position="864"/>
    </location>
</feature>
<dbReference type="InterPro" id="IPR011990">
    <property type="entry name" value="TPR-like_helical_dom_sf"/>
</dbReference>
<keyword evidence="6" id="KW-1185">Reference proteome</keyword>
<dbReference type="SUPFAM" id="SSF48452">
    <property type="entry name" value="TPR-like"/>
    <property type="match status" value="1"/>
</dbReference>
<dbReference type="PROSITE" id="PS50043">
    <property type="entry name" value="HTH_LUXR_2"/>
    <property type="match status" value="1"/>
</dbReference>
<dbReference type="InterPro" id="IPR036388">
    <property type="entry name" value="WH-like_DNA-bd_sf"/>
</dbReference>
<dbReference type="PANTHER" id="PTHR16305">
    <property type="entry name" value="TESTICULAR SOLUBLE ADENYLYL CYCLASE"/>
    <property type="match status" value="1"/>
</dbReference>
<dbReference type="Gene3D" id="3.40.50.300">
    <property type="entry name" value="P-loop containing nucleotide triphosphate hydrolases"/>
    <property type="match status" value="1"/>
</dbReference>
<dbReference type="Gene3D" id="1.25.40.10">
    <property type="entry name" value="Tetratricopeptide repeat domain"/>
    <property type="match status" value="1"/>
</dbReference>
<dbReference type="PRINTS" id="PR00038">
    <property type="entry name" value="HTHLUXR"/>
</dbReference>
<dbReference type="SUPFAM" id="SSF52540">
    <property type="entry name" value="P-loop containing nucleoside triphosphate hydrolases"/>
    <property type="match status" value="1"/>
</dbReference>
<evidence type="ECO:0000256" key="3">
    <source>
        <dbReference type="SAM" id="MobiDB-lite"/>
    </source>
</evidence>
<accession>A0ABP5T766</accession>
<dbReference type="PROSITE" id="PS00622">
    <property type="entry name" value="HTH_LUXR_1"/>
    <property type="match status" value="1"/>
</dbReference>
<comment type="caution">
    <text evidence="5">The sequence shown here is derived from an EMBL/GenBank/DDBJ whole genome shotgun (WGS) entry which is preliminary data.</text>
</comment>
<dbReference type="InterPro" id="IPR027417">
    <property type="entry name" value="P-loop_NTPase"/>
</dbReference>
<dbReference type="EMBL" id="BAAARV010000025">
    <property type="protein sequence ID" value="GAA2345449.1"/>
    <property type="molecule type" value="Genomic_DNA"/>
</dbReference>
<dbReference type="Proteomes" id="UP001501444">
    <property type="component" value="Unassembled WGS sequence"/>
</dbReference>
<dbReference type="Gene3D" id="1.10.10.10">
    <property type="entry name" value="Winged helix-like DNA-binding domain superfamily/Winged helix DNA-binding domain"/>
    <property type="match status" value="1"/>
</dbReference>
<dbReference type="CDD" id="cd06170">
    <property type="entry name" value="LuxR_C_like"/>
    <property type="match status" value="1"/>
</dbReference>
<dbReference type="SMART" id="SM00421">
    <property type="entry name" value="HTH_LUXR"/>
    <property type="match status" value="1"/>
</dbReference>
<evidence type="ECO:0000256" key="2">
    <source>
        <dbReference type="ARBA" id="ARBA00022840"/>
    </source>
</evidence>
<proteinExistence type="predicted"/>
<name>A0ABP5T766_9ACTN</name>
<keyword evidence="1" id="KW-0547">Nucleotide-binding</keyword>
<dbReference type="SMART" id="SM00382">
    <property type="entry name" value="AAA"/>
    <property type="match status" value="1"/>
</dbReference>
<dbReference type="SUPFAM" id="SSF46894">
    <property type="entry name" value="C-terminal effector domain of the bipartite response regulators"/>
    <property type="match status" value="1"/>
</dbReference>
<reference evidence="6" key="1">
    <citation type="journal article" date="2019" name="Int. J. Syst. Evol. Microbiol.">
        <title>The Global Catalogue of Microorganisms (GCM) 10K type strain sequencing project: providing services to taxonomists for standard genome sequencing and annotation.</title>
        <authorList>
            <consortium name="The Broad Institute Genomics Platform"/>
            <consortium name="The Broad Institute Genome Sequencing Center for Infectious Disease"/>
            <person name="Wu L."/>
            <person name="Ma J."/>
        </authorList>
    </citation>
    <scope>NUCLEOTIDE SEQUENCE [LARGE SCALE GENOMIC DNA]</scope>
    <source>
        <strain evidence="6">JCM 3272</strain>
    </source>
</reference>
<dbReference type="InterPro" id="IPR016032">
    <property type="entry name" value="Sig_transdc_resp-reg_C-effctor"/>
</dbReference>
<protein>
    <submittedName>
        <fullName evidence="5">LuxR family transcriptional regulator</fullName>
    </submittedName>
</protein>